<dbReference type="EMBL" id="JACHFR010000001">
    <property type="protein sequence ID" value="MBB5218264.1"/>
    <property type="molecule type" value="Genomic_DNA"/>
</dbReference>
<evidence type="ECO:0000256" key="1">
    <source>
        <dbReference type="ARBA" id="ARBA00004196"/>
    </source>
</evidence>
<dbReference type="EMBL" id="CP031517">
    <property type="protein sequence ID" value="QOS40033.1"/>
    <property type="molecule type" value="Genomic_DNA"/>
</dbReference>
<proteinExistence type="inferred from homology"/>
<dbReference type="AlphaFoldDB" id="A0A840SBQ6"/>
<dbReference type="InterPro" id="IPR025997">
    <property type="entry name" value="SBP_2_dom"/>
</dbReference>
<organism evidence="4 6">
    <name type="scientific">Treponema rectale</name>
    <dbReference type="NCBI Taxonomy" id="744512"/>
    <lineage>
        <taxon>Bacteria</taxon>
        <taxon>Pseudomonadati</taxon>
        <taxon>Spirochaetota</taxon>
        <taxon>Spirochaetia</taxon>
        <taxon>Spirochaetales</taxon>
        <taxon>Treponemataceae</taxon>
        <taxon>Treponema</taxon>
    </lineage>
</organism>
<sequence>MKHQLKIFFFFLVFFITGCSYKNQQNKNLKKQITGDTVALDAERFHLKPVLDSYIPQKKSYNFYLTYKTAHPWWNAVALGIEDAVKQFEQAGVFITYDYLAPEKMSAMDQIERIQKAAASHSYDVIGVDVADIQIVTPVINRLMDSGQKVMTFSSSDSGKENNCKRIAYVGNTHNYEDGKILVESLCKRLDYTGRIAMLVGNHGAPCHEERALGAKAVFAKYPRIELVAVEYDEDLEDKAYEFSKVFIAEYPDLSGIICCNMSNSVGAGRAVKEAGKADEIIITGMDHDRRALEYLRDGVIYALALQDCYAIGFDTITTAVKIADGLLPGTLFPEKTEETTTVFFQKDADWLLRSLYGVTE</sequence>
<comment type="subcellular location">
    <subcellularLocation>
        <location evidence="1">Cell envelope</location>
    </subcellularLocation>
</comment>
<comment type="similarity">
    <text evidence="2">Belongs to the bacterial solute-binding protein 2 family.</text>
</comment>
<gene>
    <name evidence="5" type="ORF">DYE49_06030</name>
    <name evidence="4" type="ORF">HNP77_000608</name>
</gene>
<evidence type="ECO:0000313" key="6">
    <source>
        <dbReference type="Proteomes" id="UP000578697"/>
    </source>
</evidence>
<dbReference type="Proteomes" id="UP000578697">
    <property type="component" value="Unassembled WGS sequence"/>
</dbReference>
<reference evidence="5 7" key="1">
    <citation type="submission" date="2018-08" db="EMBL/GenBank/DDBJ databases">
        <title>The first complete genome of Treponema rectale (CHPAT), a commensal spirochete of the bovine rectum.</title>
        <authorList>
            <person name="Staton G.J."/>
            <person name="Clegg S.R."/>
            <person name="Carter S.D."/>
            <person name="Radford A.D."/>
            <person name="Darby A."/>
            <person name="Hall N."/>
            <person name="Birtles R.J."/>
            <person name="Evans N.J."/>
        </authorList>
    </citation>
    <scope>NUCLEOTIDE SEQUENCE [LARGE SCALE GENOMIC DNA]</scope>
    <source>
        <strain evidence="5 7">CHPA</strain>
    </source>
</reference>
<dbReference type="Gene3D" id="3.40.50.2300">
    <property type="match status" value="2"/>
</dbReference>
<evidence type="ECO:0000313" key="7">
    <source>
        <dbReference type="Proteomes" id="UP000593591"/>
    </source>
</evidence>
<dbReference type="GO" id="GO:0030288">
    <property type="term" value="C:outer membrane-bounded periplasmic space"/>
    <property type="evidence" value="ECO:0007669"/>
    <property type="project" value="TreeGrafter"/>
</dbReference>
<name>A0A840SBQ6_9SPIR</name>
<dbReference type="GO" id="GO:0030246">
    <property type="term" value="F:carbohydrate binding"/>
    <property type="evidence" value="ECO:0007669"/>
    <property type="project" value="TreeGrafter"/>
</dbReference>
<accession>A0A840SBQ6</accession>
<protein>
    <submittedName>
        <fullName evidence="4">Ribose transport system substrate-binding protein</fullName>
    </submittedName>
    <submittedName>
        <fullName evidence="5">Sugar ABC transporter substrate-binding protein</fullName>
    </submittedName>
</protein>
<dbReference type="PANTHER" id="PTHR30036:SF7">
    <property type="entry name" value="ABC TRANSPORTER PERIPLASMIC-BINDING PROTEIN YPHF"/>
    <property type="match status" value="1"/>
</dbReference>
<dbReference type="PANTHER" id="PTHR30036">
    <property type="entry name" value="D-XYLOSE-BINDING PERIPLASMIC PROTEIN"/>
    <property type="match status" value="1"/>
</dbReference>
<dbReference type="Pfam" id="PF13407">
    <property type="entry name" value="Peripla_BP_4"/>
    <property type="match status" value="1"/>
</dbReference>
<evidence type="ECO:0000313" key="4">
    <source>
        <dbReference type="EMBL" id="MBB5218264.1"/>
    </source>
</evidence>
<dbReference type="KEGG" id="trc:DYE49_06030"/>
<dbReference type="PROSITE" id="PS51257">
    <property type="entry name" value="PROKAR_LIPOPROTEIN"/>
    <property type="match status" value="1"/>
</dbReference>
<evidence type="ECO:0000259" key="3">
    <source>
        <dbReference type="Pfam" id="PF13407"/>
    </source>
</evidence>
<dbReference type="RefSeq" id="WP_184651688.1">
    <property type="nucleotide sequence ID" value="NZ_JACHFR010000001.1"/>
</dbReference>
<feature type="domain" description="Periplasmic binding protein" evidence="3">
    <location>
        <begin position="65"/>
        <end position="326"/>
    </location>
</feature>
<reference evidence="4 6" key="2">
    <citation type="submission" date="2020-08" db="EMBL/GenBank/DDBJ databases">
        <title>Genomic Encyclopedia of Type Strains, Phase IV (KMG-IV): sequencing the most valuable type-strain genomes for metagenomic binning, comparative biology and taxonomic classification.</title>
        <authorList>
            <person name="Goeker M."/>
        </authorList>
    </citation>
    <scope>NUCLEOTIDE SEQUENCE [LARGE SCALE GENOMIC DNA]</scope>
    <source>
        <strain evidence="4 6">DSM 103679</strain>
    </source>
</reference>
<dbReference type="Proteomes" id="UP000593591">
    <property type="component" value="Chromosome"/>
</dbReference>
<dbReference type="InterPro" id="IPR050555">
    <property type="entry name" value="Bact_Solute-Bind_Prot2"/>
</dbReference>
<keyword evidence="6" id="KW-1185">Reference proteome</keyword>
<dbReference type="SUPFAM" id="SSF53822">
    <property type="entry name" value="Periplasmic binding protein-like I"/>
    <property type="match status" value="1"/>
</dbReference>
<dbReference type="InterPro" id="IPR028082">
    <property type="entry name" value="Peripla_BP_I"/>
</dbReference>
<evidence type="ECO:0000313" key="5">
    <source>
        <dbReference type="EMBL" id="QOS40033.1"/>
    </source>
</evidence>
<evidence type="ECO:0000256" key="2">
    <source>
        <dbReference type="ARBA" id="ARBA00007639"/>
    </source>
</evidence>